<proteinExistence type="predicted"/>
<evidence type="ECO:0008006" key="3">
    <source>
        <dbReference type="Google" id="ProtNLM"/>
    </source>
</evidence>
<dbReference type="EMBL" id="JACYTN010000001">
    <property type="protein sequence ID" value="MBD8496971.1"/>
    <property type="molecule type" value="Genomic_DNA"/>
</dbReference>
<organism evidence="1 2">
    <name type="scientific">Paenibacillus arenosi</name>
    <dbReference type="NCBI Taxonomy" id="2774142"/>
    <lineage>
        <taxon>Bacteria</taxon>
        <taxon>Bacillati</taxon>
        <taxon>Bacillota</taxon>
        <taxon>Bacilli</taxon>
        <taxon>Bacillales</taxon>
        <taxon>Paenibacillaceae</taxon>
        <taxon>Paenibacillus</taxon>
    </lineage>
</organism>
<dbReference type="Proteomes" id="UP000634529">
    <property type="component" value="Unassembled WGS sequence"/>
</dbReference>
<evidence type="ECO:0000313" key="2">
    <source>
        <dbReference type="Proteomes" id="UP000634529"/>
    </source>
</evidence>
<dbReference type="Gene3D" id="2.60.120.40">
    <property type="match status" value="1"/>
</dbReference>
<dbReference type="RefSeq" id="WP_192023437.1">
    <property type="nucleotide sequence ID" value="NZ_JACYTN010000001.1"/>
</dbReference>
<sequence>MTGNNAAIYGYGYVDVAYNEAVPFLEAEVVNGTGISFSAAAPTIIALAPNSTYFAAYNFIECPLLAGLPVRVQFTLNDLPLFQSLSVAPPLVDGNSRSGGAGSAVFNTGAGVNQLKLINTNLETIKFVAANVNILQIG</sequence>
<evidence type="ECO:0000313" key="1">
    <source>
        <dbReference type="EMBL" id="MBD8496971.1"/>
    </source>
</evidence>
<accession>A0ABR9AVJ9</accession>
<gene>
    <name evidence="1" type="ORF">IFO66_01525</name>
</gene>
<keyword evidence="2" id="KW-1185">Reference proteome</keyword>
<reference evidence="1 2" key="1">
    <citation type="submission" date="2020-09" db="EMBL/GenBank/DDBJ databases">
        <title>Paenibacillus sp. CAU 1523 isolated from sand of Haeundae Beach.</title>
        <authorList>
            <person name="Kim W."/>
        </authorList>
    </citation>
    <scope>NUCLEOTIDE SEQUENCE [LARGE SCALE GENOMIC DNA]</scope>
    <source>
        <strain evidence="1 2">CAU 1523</strain>
    </source>
</reference>
<protein>
    <recommendedName>
        <fullName evidence="3">Exosporium leader peptide</fullName>
    </recommendedName>
</protein>
<name>A0ABR9AVJ9_9BACL</name>
<comment type="caution">
    <text evidence="1">The sequence shown here is derived from an EMBL/GenBank/DDBJ whole genome shotgun (WGS) entry which is preliminary data.</text>
</comment>
<dbReference type="InterPro" id="IPR008983">
    <property type="entry name" value="Tumour_necrosis_fac-like_dom"/>
</dbReference>